<name>A0A0F4YGN8_RASE3</name>
<feature type="chain" id="PRO_5002481514" evidence="1">
    <location>
        <begin position="21"/>
        <end position="106"/>
    </location>
</feature>
<dbReference type="EMBL" id="LASV01000734">
    <property type="protein sequence ID" value="KKA16783.1"/>
    <property type="molecule type" value="Genomic_DNA"/>
</dbReference>
<gene>
    <name evidence="2" type="ORF">T310_9603</name>
</gene>
<dbReference type="Proteomes" id="UP000053958">
    <property type="component" value="Unassembled WGS sequence"/>
</dbReference>
<dbReference type="GO" id="GO:0042144">
    <property type="term" value="P:vacuole fusion, non-autophagic"/>
    <property type="evidence" value="ECO:0007669"/>
    <property type="project" value="TreeGrafter"/>
</dbReference>
<reference evidence="2 3" key="1">
    <citation type="submission" date="2015-04" db="EMBL/GenBank/DDBJ databases">
        <authorList>
            <person name="Heijne W.H."/>
            <person name="Fedorova N.D."/>
            <person name="Nierman W.C."/>
            <person name="Vollebregt A.W."/>
            <person name="Zhao Z."/>
            <person name="Wu L."/>
            <person name="Kumar M."/>
            <person name="Stam H."/>
            <person name="van den Berg M.A."/>
            <person name="Pel H.J."/>
        </authorList>
    </citation>
    <scope>NUCLEOTIDE SEQUENCE [LARGE SCALE GENOMIC DNA]</scope>
    <source>
        <strain evidence="2 3">CBS 393.64</strain>
    </source>
</reference>
<dbReference type="SUPFAM" id="SSF54897">
    <property type="entry name" value="Protease propeptides/inhibitors"/>
    <property type="match status" value="1"/>
</dbReference>
<dbReference type="GeneID" id="25321535"/>
<evidence type="ECO:0000256" key="1">
    <source>
        <dbReference type="SAM" id="SignalP"/>
    </source>
</evidence>
<organism evidence="2 3">
    <name type="scientific">Rasamsonia emersonii (strain ATCC 16479 / CBS 393.64 / IMI 116815)</name>
    <dbReference type="NCBI Taxonomy" id="1408163"/>
    <lineage>
        <taxon>Eukaryota</taxon>
        <taxon>Fungi</taxon>
        <taxon>Dikarya</taxon>
        <taxon>Ascomycota</taxon>
        <taxon>Pezizomycotina</taxon>
        <taxon>Eurotiomycetes</taxon>
        <taxon>Eurotiomycetidae</taxon>
        <taxon>Eurotiales</taxon>
        <taxon>Trichocomaceae</taxon>
        <taxon>Rasamsonia</taxon>
    </lineage>
</organism>
<dbReference type="InterPro" id="IPR052471">
    <property type="entry name" value="PBI_I9"/>
</dbReference>
<keyword evidence="3" id="KW-1185">Reference proteome</keyword>
<protein>
    <submittedName>
        <fullName evidence="2">Uncharacterized protein</fullName>
    </submittedName>
</protein>
<dbReference type="PANTHER" id="PTHR28288:SF1">
    <property type="entry name" value="INHIBITOR I9 DOMAIN-CONTAINING PROTEIN"/>
    <property type="match status" value="1"/>
</dbReference>
<evidence type="ECO:0000313" key="2">
    <source>
        <dbReference type="EMBL" id="KKA16783.1"/>
    </source>
</evidence>
<feature type="signal peptide" evidence="1">
    <location>
        <begin position="1"/>
        <end position="20"/>
    </location>
</feature>
<dbReference type="RefSeq" id="XP_013323395.1">
    <property type="nucleotide sequence ID" value="XM_013467941.1"/>
</dbReference>
<proteinExistence type="predicted"/>
<evidence type="ECO:0000313" key="3">
    <source>
        <dbReference type="Proteomes" id="UP000053958"/>
    </source>
</evidence>
<comment type="caution">
    <text evidence="2">The sequence shown here is derived from an EMBL/GenBank/DDBJ whole genome shotgun (WGS) entry which is preliminary data.</text>
</comment>
<dbReference type="OrthoDB" id="3888684at2759"/>
<dbReference type="AlphaFoldDB" id="A0A0F4YGN8"/>
<keyword evidence="1" id="KW-0732">Signal</keyword>
<accession>A0A0F4YGN8</accession>
<dbReference type="GO" id="GO:0004866">
    <property type="term" value="F:endopeptidase inhibitor activity"/>
    <property type="evidence" value="ECO:0007669"/>
    <property type="project" value="TreeGrafter"/>
</dbReference>
<sequence>MNMKLFLVVFLCSLVQVALAVQPHKSFVVTYPQDTPDSVLGQAKQAIKDAGGIITHEYHLIKYYRPLLSQLLNDVTDAGNQRIRGKGFCQCHQECIDIVRCIQSRH</sequence>
<dbReference type="PANTHER" id="PTHR28288">
    <property type="entry name" value="PROTEASE B INHIBITOR 2"/>
    <property type="match status" value="1"/>
</dbReference>